<dbReference type="GO" id="GO:0042026">
    <property type="term" value="P:protein refolding"/>
    <property type="evidence" value="ECO:0007669"/>
    <property type="project" value="TreeGrafter"/>
</dbReference>
<dbReference type="InterPro" id="IPR036410">
    <property type="entry name" value="HSP_DnaJ_Cys-rich_dom_sf"/>
</dbReference>
<feature type="non-terminal residue" evidence="7">
    <location>
        <position position="1"/>
    </location>
</feature>
<dbReference type="Pfam" id="PF01556">
    <property type="entry name" value="DnaJ_C"/>
    <property type="match status" value="1"/>
</dbReference>
<evidence type="ECO:0000256" key="4">
    <source>
        <dbReference type="ARBA" id="ARBA00022833"/>
    </source>
</evidence>
<dbReference type="Gene3D" id="2.10.230.10">
    <property type="entry name" value="Heat shock protein DnaJ, cysteine-rich domain"/>
    <property type="match status" value="1"/>
</dbReference>
<dbReference type="PANTHER" id="PTHR43096">
    <property type="entry name" value="DNAJ HOMOLOG 1, MITOCHONDRIAL-RELATED"/>
    <property type="match status" value="1"/>
</dbReference>
<dbReference type="FunFam" id="2.60.260.20:FF:000005">
    <property type="entry name" value="Chaperone protein dnaJ 1, mitochondrial"/>
    <property type="match status" value="1"/>
</dbReference>
<proteinExistence type="predicted"/>
<keyword evidence="2" id="KW-0677">Repeat</keyword>
<gene>
    <name evidence="7" type="ORF">LCGC14_1440220</name>
</gene>
<dbReference type="GO" id="GO:0005737">
    <property type="term" value="C:cytoplasm"/>
    <property type="evidence" value="ECO:0007669"/>
    <property type="project" value="TreeGrafter"/>
</dbReference>
<evidence type="ECO:0000256" key="1">
    <source>
        <dbReference type="ARBA" id="ARBA00022723"/>
    </source>
</evidence>
<keyword evidence="5" id="KW-0143">Chaperone</keyword>
<dbReference type="GO" id="GO:0051082">
    <property type="term" value="F:unfolded protein binding"/>
    <property type="evidence" value="ECO:0007669"/>
    <property type="project" value="InterPro"/>
</dbReference>
<protein>
    <recommendedName>
        <fullName evidence="6">CR-type domain-containing protein</fullName>
    </recommendedName>
</protein>
<dbReference type="SUPFAM" id="SSF49493">
    <property type="entry name" value="HSP40/DnaJ peptide-binding domain"/>
    <property type="match status" value="2"/>
</dbReference>
<accession>A0A0F9K735</accession>
<organism evidence="7">
    <name type="scientific">marine sediment metagenome</name>
    <dbReference type="NCBI Taxonomy" id="412755"/>
    <lineage>
        <taxon>unclassified sequences</taxon>
        <taxon>metagenomes</taxon>
        <taxon>ecological metagenomes</taxon>
    </lineage>
</organism>
<keyword evidence="1" id="KW-0479">Metal-binding</keyword>
<keyword evidence="4" id="KW-0862">Zinc</keyword>
<dbReference type="CDD" id="cd10747">
    <property type="entry name" value="DnaJ_C"/>
    <property type="match status" value="1"/>
</dbReference>
<evidence type="ECO:0000313" key="7">
    <source>
        <dbReference type="EMBL" id="KKM70486.1"/>
    </source>
</evidence>
<reference evidence="7" key="1">
    <citation type="journal article" date="2015" name="Nature">
        <title>Complex archaea that bridge the gap between prokaryotes and eukaryotes.</title>
        <authorList>
            <person name="Spang A."/>
            <person name="Saw J.H."/>
            <person name="Jorgensen S.L."/>
            <person name="Zaremba-Niedzwiedzka K."/>
            <person name="Martijn J."/>
            <person name="Lind A.E."/>
            <person name="van Eijk R."/>
            <person name="Schleper C."/>
            <person name="Guy L."/>
            <person name="Ettema T.J."/>
        </authorList>
    </citation>
    <scope>NUCLEOTIDE SEQUENCE</scope>
</reference>
<sequence>LSDPEKRKMYDLRGHAGLEDMGFRGFESYDDIFSSFGDIFGDIFSKRFYKESAGPQRGSDLKYNMTISFMDAALGCEKQLRFGKKETCGVCKGTGAESGASTVCSQCNGTGHVSRQQKPFGGFFTVSTPCPSCNGSGRKIDNPCISCNGDGRASKTKSLSVKIPAGIKDGSMLRLSGQGEAGVRGGSAGDLYIRINIMSHDYFERRGLDIQYDARVPFTEAVLGGKIEVPTLRGKAILKIPRCTQSNQILRMAGQGIKTRNGRKGDQLVRIIINVPKKLSPRQEELLQELAKLENYEKS</sequence>
<dbReference type="EMBL" id="LAZR01009810">
    <property type="protein sequence ID" value="KKM70486.1"/>
    <property type="molecule type" value="Genomic_DNA"/>
</dbReference>
<evidence type="ECO:0000259" key="6">
    <source>
        <dbReference type="PROSITE" id="PS51188"/>
    </source>
</evidence>
<evidence type="ECO:0000256" key="2">
    <source>
        <dbReference type="ARBA" id="ARBA00022737"/>
    </source>
</evidence>
<name>A0A0F9K735_9ZZZZ</name>
<dbReference type="SUPFAM" id="SSF57938">
    <property type="entry name" value="DnaJ/Hsp40 cysteine-rich domain"/>
    <property type="match status" value="1"/>
</dbReference>
<comment type="caution">
    <text evidence="7">The sequence shown here is derived from an EMBL/GenBank/DDBJ whole genome shotgun (WGS) entry which is preliminary data.</text>
</comment>
<dbReference type="Pfam" id="PF00684">
    <property type="entry name" value="DnaJ_CXXCXGXG"/>
    <property type="match status" value="1"/>
</dbReference>
<evidence type="ECO:0000256" key="5">
    <source>
        <dbReference type="ARBA" id="ARBA00023186"/>
    </source>
</evidence>
<dbReference type="PROSITE" id="PS51188">
    <property type="entry name" value="ZF_CR"/>
    <property type="match status" value="1"/>
</dbReference>
<dbReference type="GO" id="GO:0031072">
    <property type="term" value="F:heat shock protein binding"/>
    <property type="evidence" value="ECO:0007669"/>
    <property type="project" value="InterPro"/>
</dbReference>
<feature type="domain" description="CR-type" evidence="6">
    <location>
        <begin position="75"/>
        <end position="156"/>
    </location>
</feature>
<dbReference type="FunFam" id="2.10.230.10:FF:000002">
    <property type="entry name" value="Molecular chaperone DnaJ"/>
    <property type="match status" value="1"/>
</dbReference>
<keyword evidence="3" id="KW-0863">Zinc-finger</keyword>
<dbReference type="AlphaFoldDB" id="A0A0F9K735"/>
<dbReference type="Gene3D" id="2.60.260.20">
    <property type="entry name" value="Urease metallochaperone UreE, N-terminal domain"/>
    <property type="match status" value="2"/>
</dbReference>
<dbReference type="CDD" id="cd10719">
    <property type="entry name" value="DnaJ_zf"/>
    <property type="match status" value="1"/>
</dbReference>
<dbReference type="GO" id="GO:0008270">
    <property type="term" value="F:zinc ion binding"/>
    <property type="evidence" value="ECO:0007669"/>
    <property type="project" value="UniProtKB-KW"/>
</dbReference>
<dbReference type="InterPro" id="IPR001305">
    <property type="entry name" value="HSP_DnaJ_Cys-rich_dom"/>
</dbReference>
<dbReference type="PANTHER" id="PTHR43096:SF52">
    <property type="entry name" value="DNAJ HOMOLOG 1, MITOCHONDRIAL-RELATED"/>
    <property type="match status" value="1"/>
</dbReference>
<dbReference type="InterPro" id="IPR008971">
    <property type="entry name" value="HSP40/DnaJ_pept-bd"/>
</dbReference>
<dbReference type="InterPro" id="IPR002939">
    <property type="entry name" value="DnaJ_C"/>
</dbReference>
<evidence type="ECO:0000256" key="3">
    <source>
        <dbReference type="ARBA" id="ARBA00022771"/>
    </source>
</evidence>